<proteinExistence type="predicted"/>
<dbReference type="AlphaFoldDB" id="A0AAW1L9Y1"/>
<name>A0AAW1L9Y1_POPJA</name>
<organism evidence="2 3">
    <name type="scientific">Popillia japonica</name>
    <name type="common">Japanese beetle</name>
    <dbReference type="NCBI Taxonomy" id="7064"/>
    <lineage>
        <taxon>Eukaryota</taxon>
        <taxon>Metazoa</taxon>
        <taxon>Ecdysozoa</taxon>
        <taxon>Arthropoda</taxon>
        <taxon>Hexapoda</taxon>
        <taxon>Insecta</taxon>
        <taxon>Pterygota</taxon>
        <taxon>Neoptera</taxon>
        <taxon>Endopterygota</taxon>
        <taxon>Coleoptera</taxon>
        <taxon>Polyphaga</taxon>
        <taxon>Scarabaeiformia</taxon>
        <taxon>Scarabaeidae</taxon>
        <taxon>Rutelinae</taxon>
        <taxon>Popillia</taxon>
    </lineage>
</organism>
<keyword evidence="3" id="KW-1185">Reference proteome</keyword>
<evidence type="ECO:0000313" key="3">
    <source>
        <dbReference type="Proteomes" id="UP001458880"/>
    </source>
</evidence>
<evidence type="ECO:0000313" key="2">
    <source>
        <dbReference type="EMBL" id="KAK9730705.1"/>
    </source>
</evidence>
<dbReference type="InterPro" id="IPR008906">
    <property type="entry name" value="HATC_C_dom"/>
</dbReference>
<accession>A0AAW1L9Y1</accession>
<sequence>MNKGKVETTGSKRFILSSSSSSSNSSINQYQEENIINPTIIAEYEAGEDGILTEVTPTSSAPARSNLTEVECPNLAGLAIKLLKIPAASEQIERVFSSWGHVHSFSRNRLTFERSKKLAHIYYTLRISDKEYLNNEETDNE</sequence>
<comment type="caution">
    <text evidence="2">The sequence shown here is derived from an EMBL/GenBank/DDBJ whole genome shotgun (WGS) entry which is preliminary data.</text>
</comment>
<dbReference type="EMBL" id="JASPKY010000143">
    <property type="protein sequence ID" value="KAK9730705.1"/>
    <property type="molecule type" value="Genomic_DNA"/>
</dbReference>
<reference evidence="2 3" key="1">
    <citation type="journal article" date="2024" name="BMC Genomics">
        <title>De novo assembly and annotation of Popillia japonica's genome with initial clues to its potential as an invasive pest.</title>
        <authorList>
            <person name="Cucini C."/>
            <person name="Boschi S."/>
            <person name="Funari R."/>
            <person name="Cardaioli E."/>
            <person name="Iannotti N."/>
            <person name="Marturano G."/>
            <person name="Paoli F."/>
            <person name="Bruttini M."/>
            <person name="Carapelli A."/>
            <person name="Frati F."/>
            <person name="Nardi F."/>
        </authorList>
    </citation>
    <scope>NUCLEOTIDE SEQUENCE [LARGE SCALE GENOMIC DNA]</scope>
    <source>
        <strain evidence="2">DMR45628</strain>
    </source>
</reference>
<dbReference type="GO" id="GO:0046983">
    <property type="term" value="F:protein dimerization activity"/>
    <property type="evidence" value="ECO:0007669"/>
    <property type="project" value="InterPro"/>
</dbReference>
<gene>
    <name evidence="2" type="ORF">QE152_g14316</name>
</gene>
<dbReference type="SUPFAM" id="SSF53098">
    <property type="entry name" value="Ribonuclease H-like"/>
    <property type="match status" value="1"/>
</dbReference>
<dbReference type="InterPro" id="IPR012337">
    <property type="entry name" value="RNaseH-like_sf"/>
</dbReference>
<feature type="domain" description="HAT C-terminal dimerisation" evidence="1">
    <location>
        <begin position="70"/>
        <end position="121"/>
    </location>
</feature>
<dbReference type="Proteomes" id="UP001458880">
    <property type="component" value="Unassembled WGS sequence"/>
</dbReference>
<evidence type="ECO:0000259" key="1">
    <source>
        <dbReference type="Pfam" id="PF05699"/>
    </source>
</evidence>
<dbReference type="Pfam" id="PF05699">
    <property type="entry name" value="Dimer_Tnp_hAT"/>
    <property type="match status" value="1"/>
</dbReference>
<protein>
    <submittedName>
        <fullName evidence="2">HAT family C-terminal dimerization region</fullName>
    </submittedName>
</protein>